<feature type="region of interest" description="Disordered" evidence="4">
    <location>
        <begin position="69"/>
        <end position="93"/>
    </location>
</feature>
<evidence type="ECO:0000256" key="1">
    <source>
        <dbReference type="ARBA" id="ARBA00022729"/>
    </source>
</evidence>
<reference evidence="7" key="2">
    <citation type="submission" date="2023-07" db="EMBL/GenBank/DDBJ databases">
        <title>Evaluation of the beneficial properties of pineapple isolates.</title>
        <authorList>
            <person name="Adefiranye O."/>
        </authorList>
    </citation>
    <scope>NUCLEOTIDE SEQUENCE</scope>
    <source>
        <strain evidence="7">PAPLE_T1</strain>
    </source>
</reference>
<evidence type="ECO:0000259" key="6">
    <source>
        <dbReference type="PROSITE" id="PS51782"/>
    </source>
</evidence>
<evidence type="ECO:0000259" key="5">
    <source>
        <dbReference type="PROSITE" id="PS50911"/>
    </source>
</evidence>
<dbReference type="Gene3D" id="3.90.1720.10">
    <property type="entry name" value="endopeptidase domain like (from Nostoc punctiforme)"/>
    <property type="match status" value="1"/>
</dbReference>
<dbReference type="GO" id="GO:0016787">
    <property type="term" value="F:hydrolase activity"/>
    <property type="evidence" value="ECO:0007669"/>
    <property type="project" value="UniProtKB-KW"/>
</dbReference>
<dbReference type="SMART" id="SM00257">
    <property type="entry name" value="LysM"/>
    <property type="match status" value="3"/>
</dbReference>
<dbReference type="PANTHER" id="PTHR33734">
    <property type="entry name" value="LYSM DOMAIN-CONTAINING GPI-ANCHORED PROTEIN 2"/>
    <property type="match status" value="1"/>
</dbReference>
<feature type="region of interest" description="Disordered" evidence="4">
    <location>
        <begin position="135"/>
        <end position="160"/>
    </location>
</feature>
<dbReference type="Pfam" id="PF01476">
    <property type="entry name" value="LysM"/>
    <property type="match status" value="3"/>
</dbReference>
<dbReference type="InterPro" id="IPR018392">
    <property type="entry name" value="LysM"/>
</dbReference>
<dbReference type="Proteomes" id="UP000242470">
    <property type="component" value="Unassembled WGS sequence"/>
</dbReference>
<dbReference type="Proteomes" id="UP001171687">
    <property type="component" value="Unassembled WGS sequence"/>
</dbReference>
<dbReference type="SUPFAM" id="SSF54106">
    <property type="entry name" value="LysM domain"/>
    <property type="match status" value="3"/>
</dbReference>
<dbReference type="Gene3D" id="3.10.350.10">
    <property type="entry name" value="LysM domain"/>
    <property type="match status" value="3"/>
</dbReference>
<evidence type="ECO:0000313" key="9">
    <source>
        <dbReference type="Proteomes" id="UP000242470"/>
    </source>
</evidence>
<dbReference type="EMBL" id="PPQW01000057">
    <property type="protein sequence ID" value="PNZ66530.1"/>
    <property type="molecule type" value="Genomic_DNA"/>
</dbReference>
<feature type="region of interest" description="Disordered" evidence="4">
    <location>
        <begin position="203"/>
        <end position="223"/>
    </location>
</feature>
<dbReference type="RefSeq" id="WP_059107733.1">
    <property type="nucleotide sequence ID" value="NZ_AP024589.1"/>
</dbReference>
<dbReference type="PROSITE" id="PS50911">
    <property type="entry name" value="CHAP"/>
    <property type="match status" value="1"/>
</dbReference>
<dbReference type="SUPFAM" id="SSF54001">
    <property type="entry name" value="Cysteine proteinases"/>
    <property type="match status" value="1"/>
</dbReference>
<comment type="caution">
    <text evidence="8">The sequence shown here is derived from an EMBL/GenBank/DDBJ whole genome shotgun (WGS) entry which is preliminary data.</text>
</comment>
<protein>
    <submittedName>
        <fullName evidence="8">LysM peptidoglycan-binding domain-containing protein</fullName>
    </submittedName>
</protein>
<keyword evidence="3" id="KW-0961">Cell wall biogenesis/degradation</keyword>
<feature type="compositionally biased region" description="Low complexity" evidence="4">
    <location>
        <begin position="71"/>
        <end position="93"/>
    </location>
</feature>
<gene>
    <name evidence="8" type="ORF">CD158_08230</name>
    <name evidence="7" type="ORF">QYH67_06490</name>
</gene>
<sequence length="335" mass="36042">MRNKIIATAIGAGAVAAVVGTDAQAATTHKVQSGESLWTIANQYNMSVNQLKSLNNLSSNLIFPNQTLKVSGSRSNSSSSHSTTSRSTGTTYTVKSGDSLSGIAAKYGTSYQRIMQLNGLNSTIIYPGQKLKVSGSANSSTSHAKPSTSSSSNRGTTTYTVQSGDSLSSIAAQFNTSYQQIMNLNGLSNFLIYPGQKLKVSGKASTSQQSTATSTTNTRGNSPVFNHPNLYDWGQCTWHVFNRRAEVGQGISTYWGNANTWDDRSVYDGYRVDHTATVGSILQSDLGYYGHAAFVERVNNDGSILVSEMNYSAAPGIMTYRTIPAYQVSQYKYIH</sequence>
<evidence type="ECO:0000313" key="7">
    <source>
        <dbReference type="EMBL" id="MDN4533217.1"/>
    </source>
</evidence>
<dbReference type="AlphaFoldDB" id="A0AAP8TSQ2"/>
<proteinExistence type="predicted"/>
<name>A0AAP8TSQ2_9STAP</name>
<feature type="compositionally biased region" description="Low complexity" evidence="4">
    <location>
        <begin position="203"/>
        <end position="222"/>
    </location>
</feature>
<evidence type="ECO:0000256" key="2">
    <source>
        <dbReference type="ARBA" id="ARBA00022801"/>
    </source>
</evidence>
<dbReference type="EMBL" id="JAUHQC010000010">
    <property type="protein sequence ID" value="MDN4533217.1"/>
    <property type="molecule type" value="Genomic_DNA"/>
</dbReference>
<evidence type="ECO:0000256" key="3">
    <source>
        <dbReference type="ARBA" id="ARBA00023316"/>
    </source>
</evidence>
<dbReference type="GO" id="GO:0008932">
    <property type="term" value="F:lytic endotransglycosylase activity"/>
    <property type="evidence" value="ECO:0007669"/>
    <property type="project" value="TreeGrafter"/>
</dbReference>
<feature type="domain" description="LysM" evidence="6">
    <location>
        <begin position="90"/>
        <end position="133"/>
    </location>
</feature>
<dbReference type="Pfam" id="PF05257">
    <property type="entry name" value="CHAP"/>
    <property type="match status" value="1"/>
</dbReference>
<feature type="domain" description="Peptidase C51" evidence="5">
    <location>
        <begin position="211"/>
        <end position="335"/>
    </location>
</feature>
<organism evidence="8 9">
    <name type="scientific">Staphylococcus auricularis</name>
    <dbReference type="NCBI Taxonomy" id="29379"/>
    <lineage>
        <taxon>Bacteria</taxon>
        <taxon>Bacillati</taxon>
        <taxon>Bacillota</taxon>
        <taxon>Bacilli</taxon>
        <taxon>Bacillales</taxon>
        <taxon>Staphylococcaceae</taxon>
        <taxon>Staphylococcus</taxon>
    </lineage>
</organism>
<reference evidence="8 9" key="1">
    <citation type="submission" date="2017-08" db="EMBL/GenBank/DDBJ databases">
        <title>Draft genome sequences of 64 type strains of genus Staph aureus.</title>
        <authorList>
            <person name="Cole K."/>
            <person name="Golubchik T."/>
            <person name="Russell J."/>
            <person name="Foster D."/>
            <person name="Llewelyn M."/>
            <person name="Wilson D."/>
            <person name="Crook D."/>
            <person name="Paul J."/>
        </authorList>
    </citation>
    <scope>NUCLEOTIDE SEQUENCE [LARGE SCALE GENOMIC DNA]</scope>
    <source>
        <strain evidence="8 9">NCTC 12101</strain>
    </source>
</reference>
<dbReference type="GeneID" id="64981251"/>
<dbReference type="PANTHER" id="PTHR33734:SF22">
    <property type="entry name" value="MEMBRANE-BOUND LYTIC MUREIN TRANSGLYCOSYLASE D"/>
    <property type="match status" value="1"/>
</dbReference>
<evidence type="ECO:0000313" key="8">
    <source>
        <dbReference type="EMBL" id="PNZ66530.1"/>
    </source>
</evidence>
<feature type="domain" description="LysM" evidence="6">
    <location>
        <begin position="157"/>
        <end position="200"/>
    </location>
</feature>
<accession>A0AAP8TSQ2</accession>
<dbReference type="CDD" id="cd00118">
    <property type="entry name" value="LysM"/>
    <property type="match status" value="3"/>
</dbReference>
<feature type="compositionally biased region" description="Low complexity" evidence="4">
    <location>
        <begin position="139"/>
        <end position="160"/>
    </location>
</feature>
<keyword evidence="2" id="KW-0378">Hydrolase</keyword>
<dbReference type="InterPro" id="IPR007921">
    <property type="entry name" value="CHAP_dom"/>
</dbReference>
<dbReference type="InterPro" id="IPR036779">
    <property type="entry name" value="LysM_dom_sf"/>
</dbReference>
<keyword evidence="1" id="KW-0732">Signal</keyword>
<dbReference type="InterPro" id="IPR038765">
    <property type="entry name" value="Papain-like_cys_pep_sf"/>
</dbReference>
<dbReference type="PROSITE" id="PS51782">
    <property type="entry name" value="LYSM"/>
    <property type="match status" value="3"/>
</dbReference>
<evidence type="ECO:0000256" key="4">
    <source>
        <dbReference type="SAM" id="MobiDB-lite"/>
    </source>
</evidence>
<dbReference type="GO" id="GO:0071555">
    <property type="term" value="P:cell wall organization"/>
    <property type="evidence" value="ECO:0007669"/>
    <property type="project" value="UniProtKB-KW"/>
</dbReference>
<feature type="domain" description="LysM" evidence="6">
    <location>
        <begin position="27"/>
        <end position="70"/>
    </location>
</feature>